<dbReference type="Proteomes" id="UP001597045">
    <property type="component" value="Unassembled WGS sequence"/>
</dbReference>
<gene>
    <name evidence="1" type="ORF">ACFQ1S_46310</name>
</gene>
<evidence type="ECO:0000313" key="2">
    <source>
        <dbReference type="Proteomes" id="UP001597045"/>
    </source>
</evidence>
<accession>A0ABW3MPB4</accession>
<dbReference type="InterPro" id="IPR036094">
    <property type="entry name" value="NadA_sf"/>
</dbReference>
<keyword evidence="2" id="KW-1185">Reference proteome</keyword>
<feature type="non-terminal residue" evidence="1">
    <location>
        <position position="1"/>
    </location>
</feature>
<dbReference type="EMBL" id="JBHTIS010004462">
    <property type="protein sequence ID" value="MFD1052486.1"/>
    <property type="molecule type" value="Genomic_DNA"/>
</dbReference>
<sequence length="81" mass="8821">TAKILSPDKTVLIPDERAGCVRIDQVAPMSATVGISTVRDFGQVDKPDFTGPLNSRLESYGDTTISPRNLYTAQRQLRGLT</sequence>
<comment type="caution">
    <text evidence="1">The sequence shown here is derived from an EMBL/GenBank/DDBJ whole genome shotgun (WGS) entry which is preliminary data.</text>
</comment>
<name>A0ABW3MPB4_9PSEU</name>
<proteinExistence type="predicted"/>
<evidence type="ECO:0000313" key="1">
    <source>
        <dbReference type="EMBL" id="MFD1052486.1"/>
    </source>
</evidence>
<organism evidence="1 2">
    <name type="scientific">Kibdelosporangium lantanae</name>
    <dbReference type="NCBI Taxonomy" id="1497396"/>
    <lineage>
        <taxon>Bacteria</taxon>
        <taxon>Bacillati</taxon>
        <taxon>Actinomycetota</taxon>
        <taxon>Actinomycetes</taxon>
        <taxon>Pseudonocardiales</taxon>
        <taxon>Pseudonocardiaceae</taxon>
        <taxon>Kibdelosporangium</taxon>
    </lineage>
</organism>
<dbReference type="SUPFAM" id="SSF142754">
    <property type="entry name" value="NadA-like"/>
    <property type="match status" value="1"/>
</dbReference>
<protein>
    <submittedName>
        <fullName evidence="1">Uncharacterized protein</fullName>
    </submittedName>
</protein>
<reference evidence="2" key="1">
    <citation type="journal article" date="2019" name="Int. J. Syst. Evol. Microbiol.">
        <title>The Global Catalogue of Microorganisms (GCM) 10K type strain sequencing project: providing services to taxonomists for standard genome sequencing and annotation.</title>
        <authorList>
            <consortium name="The Broad Institute Genomics Platform"/>
            <consortium name="The Broad Institute Genome Sequencing Center for Infectious Disease"/>
            <person name="Wu L."/>
            <person name="Ma J."/>
        </authorList>
    </citation>
    <scope>NUCLEOTIDE SEQUENCE [LARGE SCALE GENOMIC DNA]</scope>
    <source>
        <strain evidence="2">JCM 31486</strain>
    </source>
</reference>